<keyword evidence="5" id="KW-1185">Reference proteome</keyword>
<evidence type="ECO:0000256" key="2">
    <source>
        <dbReference type="RuleBase" id="RU003616"/>
    </source>
</evidence>
<organism evidence="4 5">
    <name type="scientific">Niallia nealsonii</name>
    <dbReference type="NCBI Taxonomy" id="115979"/>
    <lineage>
        <taxon>Bacteria</taxon>
        <taxon>Bacillati</taxon>
        <taxon>Bacillota</taxon>
        <taxon>Bacilli</taxon>
        <taxon>Bacillales</taxon>
        <taxon>Bacillaceae</taxon>
        <taxon>Niallia</taxon>
    </lineage>
</organism>
<dbReference type="SUPFAM" id="SSF49764">
    <property type="entry name" value="HSP20-like chaperones"/>
    <property type="match status" value="1"/>
</dbReference>
<reference evidence="4 5" key="1">
    <citation type="journal article" date="2003" name="Int. J. Syst. Evol. Microbiol.">
        <title>Bacillus nealsonii sp. nov., isolated from a spacecraft-assembly facility, whose spores are gamma-radiation resistant.</title>
        <authorList>
            <person name="Venkateswaran K."/>
            <person name="Kempf M."/>
            <person name="Chen F."/>
            <person name="Satomi M."/>
            <person name="Nicholson W."/>
            <person name="Kern R."/>
        </authorList>
    </citation>
    <scope>NUCLEOTIDE SEQUENCE [LARGE SCALE GENOMIC DNA]</scope>
    <source>
        <strain evidence="4 5">FO-92</strain>
    </source>
</reference>
<evidence type="ECO:0000256" key="1">
    <source>
        <dbReference type="PROSITE-ProRule" id="PRU00285"/>
    </source>
</evidence>
<proteinExistence type="inferred from homology"/>
<name>A0A2N0Z3V3_9BACI</name>
<comment type="caution">
    <text evidence="4">The sequence shown here is derived from an EMBL/GenBank/DDBJ whole genome shotgun (WGS) entry which is preliminary data.</text>
</comment>
<dbReference type="InterPro" id="IPR031107">
    <property type="entry name" value="Small_HSP"/>
</dbReference>
<dbReference type="AlphaFoldDB" id="A0A2N0Z3V3"/>
<feature type="domain" description="SHSP" evidence="3">
    <location>
        <begin position="23"/>
        <end position="134"/>
    </location>
</feature>
<evidence type="ECO:0000313" key="4">
    <source>
        <dbReference type="EMBL" id="PKG24185.1"/>
    </source>
</evidence>
<dbReference type="InterPro" id="IPR002068">
    <property type="entry name" value="A-crystallin/Hsp20_dom"/>
</dbReference>
<accession>A0A2N0Z3V3</accession>
<sequence>MNGFLQEKPIKNFLQSMDEFFSNPFPNSAFPLTVKETTTANLIIAELPGINREQIQINVYDHHLTISVNYQELITEENTQQNFFRSSQTYKRNSRTVALPYPIDEKKVKASYQNGLLTVTVPKQKGKKIMIEES</sequence>
<dbReference type="InterPro" id="IPR008978">
    <property type="entry name" value="HSP20-like_chaperone"/>
</dbReference>
<dbReference type="OrthoDB" id="1806521at2"/>
<dbReference type="PANTHER" id="PTHR11527">
    <property type="entry name" value="HEAT-SHOCK PROTEIN 20 FAMILY MEMBER"/>
    <property type="match status" value="1"/>
</dbReference>
<evidence type="ECO:0000313" key="5">
    <source>
        <dbReference type="Proteomes" id="UP000233375"/>
    </source>
</evidence>
<gene>
    <name evidence="4" type="ORF">CWS01_08440</name>
</gene>
<evidence type="ECO:0000259" key="3">
    <source>
        <dbReference type="PROSITE" id="PS01031"/>
    </source>
</evidence>
<dbReference type="PROSITE" id="PS01031">
    <property type="entry name" value="SHSP"/>
    <property type="match status" value="1"/>
</dbReference>
<dbReference type="EMBL" id="PISE01000016">
    <property type="protein sequence ID" value="PKG24185.1"/>
    <property type="molecule type" value="Genomic_DNA"/>
</dbReference>
<dbReference type="Pfam" id="PF00011">
    <property type="entry name" value="HSP20"/>
    <property type="match status" value="1"/>
</dbReference>
<protein>
    <submittedName>
        <fullName evidence="4">Heat-shock protein Hsp20</fullName>
    </submittedName>
</protein>
<comment type="similarity">
    <text evidence="1 2">Belongs to the small heat shock protein (HSP20) family.</text>
</comment>
<dbReference type="CDD" id="cd06464">
    <property type="entry name" value="ACD_sHsps-like"/>
    <property type="match status" value="1"/>
</dbReference>
<dbReference type="Proteomes" id="UP000233375">
    <property type="component" value="Unassembled WGS sequence"/>
</dbReference>
<dbReference type="Gene3D" id="2.60.40.790">
    <property type="match status" value="1"/>
</dbReference>